<organism evidence="2 3">
    <name type="scientific">Allostreptomyces psammosilenae</name>
    <dbReference type="NCBI Taxonomy" id="1892865"/>
    <lineage>
        <taxon>Bacteria</taxon>
        <taxon>Bacillati</taxon>
        <taxon>Actinomycetota</taxon>
        <taxon>Actinomycetes</taxon>
        <taxon>Kitasatosporales</taxon>
        <taxon>Streptomycetaceae</taxon>
        <taxon>Allostreptomyces</taxon>
    </lineage>
</organism>
<dbReference type="PANTHER" id="PTHR35400">
    <property type="entry name" value="SLR1083 PROTEIN"/>
    <property type="match status" value="1"/>
</dbReference>
<keyword evidence="2" id="KW-0255">Endonuclease</keyword>
<keyword evidence="2" id="KW-0540">Nuclease</keyword>
<evidence type="ECO:0000313" key="2">
    <source>
        <dbReference type="EMBL" id="NYI08147.1"/>
    </source>
</evidence>
<dbReference type="AlphaFoldDB" id="A0A853A1Y7"/>
<dbReference type="GO" id="GO:0004519">
    <property type="term" value="F:endonuclease activity"/>
    <property type="evidence" value="ECO:0007669"/>
    <property type="project" value="UniProtKB-KW"/>
</dbReference>
<dbReference type="CDD" id="cd06260">
    <property type="entry name" value="DUF820-like"/>
    <property type="match status" value="1"/>
</dbReference>
<accession>A0A853A1Y7</accession>
<name>A0A853A1Y7_9ACTN</name>
<keyword evidence="2" id="KW-0378">Hydrolase</keyword>
<dbReference type="SUPFAM" id="SSF52980">
    <property type="entry name" value="Restriction endonuclease-like"/>
    <property type="match status" value="1"/>
</dbReference>
<evidence type="ECO:0000313" key="3">
    <source>
        <dbReference type="Proteomes" id="UP000567795"/>
    </source>
</evidence>
<dbReference type="InterPro" id="IPR008538">
    <property type="entry name" value="Uma2"/>
</dbReference>
<protein>
    <submittedName>
        <fullName evidence="2">Uma2 family endonuclease</fullName>
    </submittedName>
</protein>
<keyword evidence="3" id="KW-1185">Reference proteome</keyword>
<dbReference type="Proteomes" id="UP000567795">
    <property type="component" value="Unassembled WGS sequence"/>
</dbReference>
<sequence length="188" mass="20004">MVLPTTRADGAPARPPDPVIRDIAGKISTPEGYRVEILEGVIVVSPPPLVRHAAIASRLARAVTTDAIELVSAVTVRDERTGDDLVPDVLATSTEALARDAGTIPPDLVLLVAEIVGPLGGAVDRVTKASRYALSGIPLCLLVEPAKRRTTLYSHPEDGEYLTLHRVPFGHRLPLPDPFGVDLDTGEF</sequence>
<feature type="domain" description="Putative restriction endonuclease" evidence="1">
    <location>
        <begin position="30"/>
        <end position="183"/>
    </location>
</feature>
<dbReference type="Gene3D" id="3.90.1570.10">
    <property type="entry name" value="tt1808, chain A"/>
    <property type="match status" value="1"/>
</dbReference>
<dbReference type="InterPro" id="IPR011335">
    <property type="entry name" value="Restrct_endonuc-II-like"/>
</dbReference>
<comment type="caution">
    <text evidence="2">The sequence shown here is derived from an EMBL/GenBank/DDBJ whole genome shotgun (WGS) entry which is preliminary data.</text>
</comment>
<gene>
    <name evidence="2" type="ORF">FHU37_005176</name>
</gene>
<evidence type="ECO:0000259" key="1">
    <source>
        <dbReference type="Pfam" id="PF05685"/>
    </source>
</evidence>
<dbReference type="Pfam" id="PF05685">
    <property type="entry name" value="Uma2"/>
    <property type="match status" value="1"/>
</dbReference>
<proteinExistence type="predicted"/>
<dbReference type="RefSeq" id="WP_179817010.1">
    <property type="nucleotide sequence ID" value="NZ_JACBZD010000002.1"/>
</dbReference>
<dbReference type="PANTHER" id="PTHR35400:SF3">
    <property type="entry name" value="SLL1072 PROTEIN"/>
    <property type="match status" value="1"/>
</dbReference>
<dbReference type="InterPro" id="IPR012296">
    <property type="entry name" value="Nuclease_put_TT1808"/>
</dbReference>
<reference evidence="2 3" key="1">
    <citation type="submission" date="2020-07" db="EMBL/GenBank/DDBJ databases">
        <title>Sequencing the genomes of 1000 actinobacteria strains.</title>
        <authorList>
            <person name="Klenk H.-P."/>
        </authorList>
    </citation>
    <scope>NUCLEOTIDE SEQUENCE [LARGE SCALE GENOMIC DNA]</scope>
    <source>
        <strain evidence="2 3">DSM 42178</strain>
    </source>
</reference>
<dbReference type="EMBL" id="JACBZD010000002">
    <property type="protein sequence ID" value="NYI08147.1"/>
    <property type="molecule type" value="Genomic_DNA"/>
</dbReference>